<feature type="region of interest" description="Disordered" evidence="1">
    <location>
        <begin position="441"/>
        <end position="470"/>
    </location>
</feature>
<evidence type="ECO:0000313" key="2">
    <source>
        <dbReference type="EMBL" id="APA08754.1"/>
    </source>
</evidence>
<evidence type="ECO:0008006" key="4">
    <source>
        <dbReference type="Google" id="ProtNLM"/>
    </source>
</evidence>
<feature type="compositionally biased region" description="Basic and acidic residues" evidence="1">
    <location>
        <begin position="404"/>
        <end position="425"/>
    </location>
</feature>
<feature type="compositionally biased region" description="Basic and acidic residues" evidence="1">
    <location>
        <begin position="266"/>
        <end position="288"/>
    </location>
</feature>
<feature type="compositionally biased region" description="Polar residues" evidence="1">
    <location>
        <begin position="508"/>
        <end position="517"/>
    </location>
</feature>
<feature type="compositionally biased region" description="Low complexity" evidence="1">
    <location>
        <begin position="518"/>
        <end position="533"/>
    </location>
</feature>
<feature type="region of interest" description="Disordered" evidence="1">
    <location>
        <begin position="835"/>
        <end position="882"/>
    </location>
</feature>
<proteinExistence type="predicted"/>
<feature type="compositionally biased region" description="Basic and acidic residues" evidence="1">
    <location>
        <begin position="1225"/>
        <end position="1256"/>
    </location>
</feature>
<feature type="compositionally biased region" description="Polar residues" evidence="1">
    <location>
        <begin position="863"/>
        <end position="882"/>
    </location>
</feature>
<feature type="compositionally biased region" description="Polar residues" evidence="1">
    <location>
        <begin position="484"/>
        <end position="498"/>
    </location>
</feature>
<feature type="compositionally biased region" description="Polar residues" evidence="1">
    <location>
        <begin position="1058"/>
        <end position="1069"/>
    </location>
</feature>
<evidence type="ECO:0000256" key="1">
    <source>
        <dbReference type="SAM" id="MobiDB-lite"/>
    </source>
</evidence>
<feature type="region of interest" description="Disordered" evidence="1">
    <location>
        <begin position="1039"/>
        <end position="1310"/>
    </location>
</feature>
<feature type="compositionally biased region" description="Polar residues" evidence="1">
    <location>
        <begin position="835"/>
        <end position="853"/>
    </location>
</feature>
<protein>
    <recommendedName>
        <fullName evidence="4">Telomere replication protein EST3</fullName>
    </recommendedName>
</protein>
<organism evidence="2 3">
    <name type="scientific">Sclerotinia sclerotiorum (strain ATCC 18683 / 1980 / Ss-1)</name>
    <name type="common">White mold</name>
    <name type="synonym">Whetzelinia sclerotiorum</name>
    <dbReference type="NCBI Taxonomy" id="665079"/>
    <lineage>
        <taxon>Eukaryota</taxon>
        <taxon>Fungi</taxon>
        <taxon>Dikarya</taxon>
        <taxon>Ascomycota</taxon>
        <taxon>Pezizomycotina</taxon>
        <taxon>Leotiomycetes</taxon>
        <taxon>Helotiales</taxon>
        <taxon>Sclerotiniaceae</taxon>
        <taxon>Sclerotinia</taxon>
    </lineage>
</organism>
<feature type="region of interest" description="Disordered" evidence="1">
    <location>
        <begin position="483"/>
        <end position="535"/>
    </location>
</feature>
<feature type="compositionally biased region" description="Basic and acidic residues" evidence="1">
    <location>
        <begin position="441"/>
        <end position="451"/>
    </location>
</feature>
<feature type="region of interest" description="Disordered" evidence="1">
    <location>
        <begin position="667"/>
        <end position="744"/>
    </location>
</feature>
<sequence length="1310" mass="144477">MALMRSWLAQHIEKSLAEAVDWLKSVHVVKQNADGSHNRFSYKHEKLTIQLEKPGLVHLIGSNKVRDAIQFMTVSDGTTEIAAVFQQEFLNRFLEKNKGTLEGLIGESLVAGDCQLDISSSARAIEIGGTIDNTLRTMQKILNPRDCNNDFHSSVMPESRNSSLLSQSAMFATQVSNRISEPRKEKNDASRAQAPDILRVLQGNHQPAVEITNTSPQPNQPGPPLDSPISTSAARPLSSMSNSSATNSEEDNDLGNSKHAHVPRSPIERSIDQEEVGSDRILDDKEPSSKNAALTVIGSSNRARHQGVPVNEIYPFQQSLAFIPRSYALISKEQRAILERVNSWVSPSENYGSMPPLLPGVLQANLLAFHEKRLARQESVHCKNTVQSSEEPNLYPDLNTVGTRDSEDGDTTHHGNDISEDSNKDAEEVAYTSELLHFHKSPDNEEDHQSDSDSSDLSKLSCPSPEANSMPRQVMDVNAAPDQSLGQAHSVTQPSPTIENGAVIPSADDSNAPTSDGSQKSISQSPPAISQSIRTSNVKIRLPTASTFDLTSSPSDDEEIELGHAHVLGEEIHRSDPLVDEYLPISQPTLPIITRHKSGVQVEKTPKRRKRPIEELSSDAIVPGTYNSSQKDPDDKSSFIPESGIFSLPSPCKLPSKVTETFVEVHQDKHERNDSEIQRSHARQISSTSNDDIIYENASGPQPYPHLQISDLDGVASDVVPSTVGRPPTNHSPSNQNSPEQGHDRGILAKRRRITDPVALGFSQEESPYRDRNEMVRANRREIRKALQSLPPTEGSQIVDGNIENNPQSRASAEGPRTIQDRNKNVLPCTVTVEQTSTSHISRPTNHSTSSLMTLDDHDMSKGSFSPSGTQSNSGKAHQSEQQPASLFEEYCAAYPRYTGTKKQFLQALIYLEWLGTPIRQPHRSLWDDFVRFYAHEYSDHVRTSAARMTGIQFYNYLGISDPEFTHSDDITCRMINPESIKAALSSESPDHDAIEKMRGKYRGTARPASQQSIVYGSDRIEPVRQSSSPIELITITNAPVSSSAQPEKITSKRSFETAGQSPSLSNPEVTPAEQEKRWTFPERGISGDSAAQDPSPPRTEVPISQPNAPEVYETVAAPTEDMKEHRKATPRRFFETPSQLPSSLGRGSSPRISSLSAQKSASPIVSFKTPNNSSSKHTRRTEPESPTQGKAPHIMNERVPSIECKPQGFSSRPSLERSISPPPSRRESTAASNKPEKVMDWLKNKEQPMRVEKSTKSPSTAQTYKGKWEFGKYLARKRIESSSRPPRLTPRTSFSLKPRSNSGSNASSM</sequence>
<feature type="region of interest" description="Disordered" evidence="1">
    <location>
        <begin position="209"/>
        <end position="290"/>
    </location>
</feature>
<evidence type="ECO:0000313" key="3">
    <source>
        <dbReference type="Proteomes" id="UP000177798"/>
    </source>
</evidence>
<feature type="compositionally biased region" description="Polar residues" evidence="1">
    <location>
        <begin position="1137"/>
        <end position="1176"/>
    </location>
</feature>
<feature type="compositionally biased region" description="Polar residues" evidence="1">
    <location>
        <begin position="729"/>
        <end position="740"/>
    </location>
</feature>
<accession>A0A1D9Q1C9</accession>
<name>A0A1D9Q1C9_SCLS1</name>
<gene>
    <name evidence="2" type="ORF">sscle_04g035240</name>
</gene>
<dbReference type="Proteomes" id="UP000177798">
    <property type="component" value="Chromosome 4"/>
</dbReference>
<feature type="compositionally biased region" description="Basic and acidic residues" evidence="1">
    <location>
        <begin position="667"/>
        <end position="679"/>
    </location>
</feature>
<feature type="compositionally biased region" description="Polar residues" evidence="1">
    <location>
        <begin position="382"/>
        <end position="391"/>
    </location>
</feature>
<dbReference type="OrthoDB" id="3538943at2759"/>
<dbReference type="VEuPathDB" id="FungiDB:sscle_04g035240"/>
<feature type="region of interest" description="Disordered" evidence="1">
    <location>
        <begin position="599"/>
        <end position="643"/>
    </location>
</feature>
<feature type="compositionally biased region" description="Low complexity" evidence="1">
    <location>
        <begin position="1211"/>
        <end position="1220"/>
    </location>
</feature>
<feature type="region of interest" description="Disordered" evidence="1">
    <location>
        <begin position="789"/>
        <end position="816"/>
    </location>
</feature>
<feature type="region of interest" description="Disordered" evidence="1">
    <location>
        <begin position="380"/>
        <end position="425"/>
    </location>
</feature>
<feature type="compositionally biased region" description="Low complexity" evidence="1">
    <location>
        <begin position="238"/>
        <end position="247"/>
    </location>
</feature>
<reference evidence="3" key="1">
    <citation type="journal article" date="2017" name="Genome Biol. Evol.">
        <title>The complete genome sequence of the phytopathogenic fungus Sclerotinia sclerotiorum reveals insights into the genome architecture of broad host range pathogens.</title>
        <authorList>
            <person name="Derbyshire M."/>
            <person name="Denton-Giles M."/>
            <person name="Hegedus D."/>
            <person name="Seifbarghy S."/>
            <person name="Rollins J."/>
            <person name="van Kan J."/>
            <person name="Seidl M.F."/>
            <person name="Faino L."/>
            <person name="Mbengue M."/>
            <person name="Navaud O."/>
            <person name="Raffaele S."/>
            <person name="Hammond-Kosack K."/>
            <person name="Heard S."/>
            <person name="Oliver R."/>
        </authorList>
    </citation>
    <scope>NUCLEOTIDE SEQUENCE [LARGE SCALE GENOMIC DNA]</scope>
    <source>
        <strain evidence="3">ATCC 18683 / 1980 / Ss-1</strain>
    </source>
</reference>
<dbReference type="EMBL" id="CP017817">
    <property type="protein sequence ID" value="APA08754.1"/>
    <property type="molecule type" value="Genomic_DNA"/>
</dbReference>
<feature type="compositionally biased region" description="Polar residues" evidence="1">
    <location>
        <begin position="1291"/>
        <end position="1310"/>
    </location>
</feature>